<evidence type="ECO:0000313" key="1">
    <source>
        <dbReference type="EMBL" id="KAI8420337.1"/>
    </source>
</evidence>
<sequence length="398" mass="46294">MKICNKILTHSFLSRRGRRTKKELWAKVFQMKEYVHRKKREIKTLLRYIELQEQFEVKLDKCITSGPDDTRTTNPWEWSNNSTLTQPLLLRRGVRNKKKSMSLSYKDKGKQFSAKNIKKLSKRDRVELESKIQRVKAGTKREKLKMRTLTKYITLVQQLESKLDDCVHNRPKPKPSTGKPKRTTHIFDYTWAYREFTYDDFECGHNFPETDQTDTTYKPSDDDTKDIAAKIENGKVQAYRIKLKMKEILEYKVRMERFERKLDMCIERERTDITSAPWWPTKDQPDTEGPSEEDTATSRRTKRPRKPSTPPYYLLGAEYYEGLLSAERNNLTGLSTVARCYPGICDRRAGPGGCGCVCSAECCRGSCDESSTIDGRGGKFSLTIWDKDRSLEALVSPE</sequence>
<protein>
    <submittedName>
        <fullName evidence="1">Uncharacterized protein</fullName>
    </submittedName>
</protein>
<proteinExistence type="predicted"/>
<dbReference type="EMBL" id="CM046114">
    <property type="protein sequence ID" value="KAI8420337.1"/>
    <property type="molecule type" value="Genomic_DNA"/>
</dbReference>
<dbReference type="Proteomes" id="UP001064048">
    <property type="component" value="Chromosome 14"/>
</dbReference>
<organism evidence="1 2">
    <name type="scientific">Choristoneura fumiferana</name>
    <name type="common">Spruce budworm moth</name>
    <name type="synonym">Archips fumiferana</name>
    <dbReference type="NCBI Taxonomy" id="7141"/>
    <lineage>
        <taxon>Eukaryota</taxon>
        <taxon>Metazoa</taxon>
        <taxon>Ecdysozoa</taxon>
        <taxon>Arthropoda</taxon>
        <taxon>Hexapoda</taxon>
        <taxon>Insecta</taxon>
        <taxon>Pterygota</taxon>
        <taxon>Neoptera</taxon>
        <taxon>Endopterygota</taxon>
        <taxon>Lepidoptera</taxon>
        <taxon>Glossata</taxon>
        <taxon>Ditrysia</taxon>
        <taxon>Tortricoidea</taxon>
        <taxon>Tortricidae</taxon>
        <taxon>Tortricinae</taxon>
        <taxon>Choristoneura</taxon>
    </lineage>
</organism>
<comment type="caution">
    <text evidence="1">The sequence shown here is derived from an EMBL/GenBank/DDBJ whole genome shotgun (WGS) entry which is preliminary data.</text>
</comment>
<gene>
    <name evidence="1" type="ORF">MSG28_008864</name>
</gene>
<accession>A0ACC0J892</accession>
<evidence type="ECO:0000313" key="2">
    <source>
        <dbReference type="Proteomes" id="UP001064048"/>
    </source>
</evidence>
<reference evidence="1 2" key="1">
    <citation type="journal article" date="2022" name="Genome Biol. Evol.">
        <title>The Spruce Budworm Genome: Reconstructing the Evolutionary History of Antifreeze Proteins.</title>
        <authorList>
            <person name="Beliveau C."/>
            <person name="Gagne P."/>
            <person name="Picq S."/>
            <person name="Vernygora O."/>
            <person name="Keeling C.I."/>
            <person name="Pinkney K."/>
            <person name="Doucet D."/>
            <person name="Wen F."/>
            <person name="Johnston J.S."/>
            <person name="Maaroufi H."/>
            <person name="Boyle B."/>
            <person name="Laroche J."/>
            <person name="Dewar K."/>
            <person name="Juretic N."/>
            <person name="Blackburn G."/>
            <person name="Nisole A."/>
            <person name="Brunet B."/>
            <person name="Brandao M."/>
            <person name="Lumley L."/>
            <person name="Duan J."/>
            <person name="Quan G."/>
            <person name="Lucarotti C.J."/>
            <person name="Roe A.D."/>
            <person name="Sperling F.A.H."/>
            <person name="Levesque R.C."/>
            <person name="Cusson M."/>
        </authorList>
    </citation>
    <scope>NUCLEOTIDE SEQUENCE [LARGE SCALE GENOMIC DNA]</scope>
    <source>
        <strain evidence="1">Glfc:IPQL:Cfum</strain>
    </source>
</reference>
<name>A0ACC0J892_CHOFU</name>
<keyword evidence="2" id="KW-1185">Reference proteome</keyword>